<name>A0ACB9J3T8_9ASTR</name>
<dbReference type="EMBL" id="CM042022">
    <property type="protein sequence ID" value="KAI3814964.1"/>
    <property type="molecule type" value="Genomic_DNA"/>
</dbReference>
<proteinExistence type="predicted"/>
<evidence type="ECO:0000313" key="1">
    <source>
        <dbReference type="EMBL" id="KAI3814964.1"/>
    </source>
</evidence>
<evidence type="ECO:0000313" key="2">
    <source>
        <dbReference type="Proteomes" id="UP001056120"/>
    </source>
</evidence>
<accession>A0ACB9J3T8</accession>
<gene>
    <name evidence="1" type="ORF">L1987_14613</name>
</gene>
<protein>
    <submittedName>
        <fullName evidence="1">Uncharacterized protein</fullName>
    </submittedName>
</protein>
<comment type="caution">
    <text evidence="1">The sequence shown here is derived from an EMBL/GenBank/DDBJ whole genome shotgun (WGS) entry which is preliminary data.</text>
</comment>
<organism evidence="1 2">
    <name type="scientific">Smallanthus sonchifolius</name>
    <dbReference type="NCBI Taxonomy" id="185202"/>
    <lineage>
        <taxon>Eukaryota</taxon>
        <taxon>Viridiplantae</taxon>
        <taxon>Streptophyta</taxon>
        <taxon>Embryophyta</taxon>
        <taxon>Tracheophyta</taxon>
        <taxon>Spermatophyta</taxon>
        <taxon>Magnoliopsida</taxon>
        <taxon>eudicotyledons</taxon>
        <taxon>Gunneridae</taxon>
        <taxon>Pentapetalae</taxon>
        <taxon>asterids</taxon>
        <taxon>campanulids</taxon>
        <taxon>Asterales</taxon>
        <taxon>Asteraceae</taxon>
        <taxon>Asteroideae</taxon>
        <taxon>Heliantheae alliance</taxon>
        <taxon>Millerieae</taxon>
        <taxon>Smallanthus</taxon>
    </lineage>
</organism>
<sequence>MIHVTMRVTLVIHSHCCPSSLNKQQRKQKSDGNGIKATKVNHDSAARILLKGVKNKKNKASKIIQIPIFINKRLVQLSVSN</sequence>
<reference evidence="2" key="1">
    <citation type="journal article" date="2022" name="Mol. Ecol. Resour.">
        <title>The genomes of chicory, endive, great burdock and yacon provide insights into Asteraceae palaeo-polyploidization history and plant inulin production.</title>
        <authorList>
            <person name="Fan W."/>
            <person name="Wang S."/>
            <person name="Wang H."/>
            <person name="Wang A."/>
            <person name="Jiang F."/>
            <person name="Liu H."/>
            <person name="Zhao H."/>
            <person name="Xu D."/>
            <person name="Zhang Y."/>
        </authorList>
    </citation>
    <scope>NUCLEOTIDE SEQUENCE [LARGE SCALE GENOMIC DNA]</scope>
    <source>
        <strain evidence="2">cv. Yunnan</strain>
    </source>
</reference>
<reference evidence="1 2" key="2">
    <citation type="journal article" date="2022" name="Mol. Ecol. Resour.">
        <title>The genomes of chicory, endive, great burdock and yacon provide insights into Asteraceae paleo-polyploidization history and plant inulin production.</title>
        <authorList>
            <person name="Fan W."/>
            <person name="Wang S."/>
            <person name="Wang H."/>
            <person name="Wang A."/>
            <person name="Jiang F."/>
            <person name="Liu H."/>
            <person name="Zhao H."/>
            <person name="Xu D."/>
            <person name="Zhang Y."/>
        </authorList>
    </citation>
    <scope>NUCLEOTIDE SEQUENCE [LARGE SCALE GENOMIC DNA]</scope>
    <source>
        <strain evidence="2">cv. Yunnan</strain>
        <tissue evidence="1">Leaves</tissue>
    </source>
</reference>
<dbReference type="Proteomes" id="UP001056120">
    <property type="component" value="Linkage Group LG05"/>
</dbReference>
<keyword evidence="2" id="KW-1185">Reference proteome</keyword>